<evidence type="ECO:0000313" key="2">
    <source>
        <dbReference type="EMBL" id="GFH56980.1"/>
    </source>
</evidence>
<proteinExistence type="predicted"/>
<gene>
    <name evidence="2" type="ORF">CTEN210_13455</name>
</gene>
<keyword evidence="1" id="KW-0472">Membrane</keyword>
<dbReference type="AlphaFoldDB" id="A0AAD3D5L8"/>
<keyword evidence="1" id="KW-1133">Transmembrane helix</keyword>
<evidence type="ECO:0000256" key="1">
    <source>
        <dbReference type="SAM" id="Phobius"/>
    </source>
</evidence>
<protein>
    <submittedName>
        <fullName evidence="2">Uncharacterized protein</fullName>
    </submittedName>
</protein>
<reference evidence="2 3" key="1">
    <citation type="journal article" date="2021" name="Sci. Rep.">
        <title>The genome of the diatom Chaetoceros tenuissimus carries an ancient integrated fragment of an extant virus.</title>
        <authorList>
            <person name="Hongo Y."/>
            <person name="Kimura K."/>
            <person name="Takaki Y."/>
            <person name="Yoshida Y."/>
            <person name="Baba S."/>
            <person name="Kobayashi G."/>
            <person name="Nagasaki K."/>
            <person name="Hano T."/>
            <person name="Tomaru Y."/>
        </authorList>
    </citation>
    <scope>NUCLEOTIDE SEQUENCE [LARGE SCALE GENOMIC DNA]</scope>
    <source>
        <strain evidence="2 3">NIES-3715</strain>
    </source>
</reference>
<name>A0AAD3D5L8_9STRA</name>
<sequence length="409" mass="46299">MGASKKSKKKSQIILLALLLVFFAVLNLYLSIGYTDNLHLDESIVDSISKFILDPDHHSQQLVFRGDGDEKGEDVFIEEAETNSVDGSASEQIEKEQIEEEEEDIANIDRIDADNDEQNIASFKYSDDWLQNERFSNINEEIATPEYVQNLILSTSPIDTKGSKHILNQSLAIEDSPFITWEKTDARILAQRLIYLALHEHQHAPARKEALSRQKGYNHDILTANKVGVFDYQCDPETKYLVHNHGSRVTGFAYANKGFLNLFLAAISSDRVLLSYKPRRGNWLVSCERSDLQCIFLPFTPCTITKDSLIDSPTKNVTTIDNGQFRTLLANGTLGEEYDDEKILVLPENQSAAQYGNETPHLREKIISIILKLFHRDDIHTTGEARTESTFPWDLSNAELEEAGKAYVE</sequence>
<accession>A0AAD3D5L8</accession>
<keyword evidence="1" id="KW-0812">Transmembrane</keyword>
<evidence type="ECO:0000313" key="3">
    <source>
        <dbReference type="Proteomes" id="UP001054902"/>
    </source>
</evidence>
<dbReference type="Proteomes" id="UP001054902">
    <property type="component" value="Unassembled WGS sequence"/>
</dbReference>
<comment type="caution">
    <text evidence="2">The sequence shown here is derived from an EMBL/GenBank/DDBJ whole genome shotgun (WGS) entry which is preliminary data.</text>
</comment>
<dbReference type="EMBL" id="BLLK01000057">
    <property type="protein sequence ID" value="GFH56980.1"/>
    <property type="molecule type" value="Genomic_DNA"/>
</dbReference>
<keyword evidence="3" id="KW-1185">Reference proteome</keyword>
<feature type="transmembrane region" description="Helical" evidence="1">
    <location>
        <begin position="12"/>
        <end position="30"/>
    </location>
</feature>
<organism evidence="2 3">
    <name type="scientific">Chaetoceros tenuissimus</name>
    <dbReference type="NCBI Taxonomy" id="426638"/>
    <lineage>
        <taxon>Eukaryota</taxon>
        <taxon>Sar</taxon>
        <taxon>Stramenopiles</taxon>
        <taxon>Ochrophyta</taxon>
        <taxon>Bacillariophyta</taxon>
        <taxon>Coscinodiscophyceae</taxon>
        <taxon>Chaetocerotophycidae</taxon>
        <taxon>Chaetocerotales</taxon>
        <taxon>Chaetocerotaceae</taxon>
        <taxon>Chaetoceros</taxon>
    </lineage>
</organism>